<evidence type="ECO:0000256" key="2">
    <source>
        <dbReference type="SAM" id="MobiDB-lite"/>
    </source>
</evidence>
<feature type="compositionally biased region" description="Low complexity" evidence="2">
    <location>
        <begin position="62"/>
        <end position="71"/>
    </location>
</feature>
<dbReference type="GO" id="GO:0005524">
    <property type="term" value="F:ATP binding"/>
    <property type="evidence" value="ECO:0007669"/>
    <property type="project" value="InterPro"/>
</dbReference>
<reference evidence="4" key="1">
    <citation type="submission" date="2006-05" db="EMBL/GenBank/DDBJ databases">
        <title>Annotation of the draft genome assembly of Desulfuromonas acetoxidans DSM 684.</title>
        <authorList>
            <consortium name="US DOE Joint Genome Institute (JGI-ORNL)"/>
            <person name="Larimer F."/>
            <person name="Land M."/>
            <person name="Hauser L."/>
        </authorList>
    </citation>
    <scope>NUCLEOTIDE SEQUENCE [LARGE SCALE GENOMIC DNA]</scope>
    <source>
        <strain evidence="4">DSM 684</strain>
    </source>
</reference>
<feature type="compositionally biased region" description="Pro residues" evidence="2">
    <location>
        <begin position="72"/>
        <end position="91"/>
    </location>
</feature>
<dbReference type="CDD" id="cd01131">
    <property type="entry name" value="PilT"/>
    <property type="match status" value="1"/>
</dbReference>
<proteinExistence type="inferred from homology"/>
<dbReference type="PROSITE" id="PS00662">
    <property type="entry name" value="T2SP_E"/>
    <property type="match status" value="1"/>
</dbReference>
<dbReference type="Proteomes" id="UP000005695">
    <property type="component" value="Unassembled WGS sequence"/>
</dbReference>
<dbReference type="PANTHER" id="PTHR30486:SF6">
    <property type="entry name" value="TYPE IV PILUS RETRACTATION ATPASE PILT"/>
    <property type="match status" value="1"/>
</dbReference>
<dbReference type="NCBIfam" id="TIGR01420">
    <property type="entry name" value="pilT_fam"/>
    <property type="match status" value="1"/>
</dbReference>
<dbReference type="SMART" id="SM00382">
    <property type="entry name" value="AAA"/>
    <property type="match status" value="1"/>
</dbReference>
<reference evidence="4" key="2">
    <citation type="submission" date="2006-05" db="EMBL/GenBank/DDBJ databases">
        <title>Sequencing of the draft genome and assembly of Desulfuromonas acetoxidans DSM 684.</title>
        <authorList>
            <consortium name="US DOE Joint Genome Institute (JGI-PGF)"/>
            <person name="Copeland A."/>
            <person name="Lucas S."/>
            <person name="Lapidus A."/>
            <person name="Barry K."/>
            <person name="Detter J.C."/>
            <person name="Glavina del Rio T."/>
            <person name="Hammon N."/>
            <person name="Israni S."/>
            <person name="Dalin E."/>
            <person name="Tice H."/>
            <person name="Bruce D."/>
            <person name="Pitluck S."/>
            <person name="Richardson P."/>
        </authorList>
    </citation>
    <scope>NUCLEOTIDE SEQUENCE [LARGE SCALE GENOMIC DNA]</scope>
    <source>
        <strain evidence="4">DSM 684</strain>
    </source>
</reference>
<dbReference type="InterPro" id="IPR006321">
    <property type="entry name" value="PilT/PilU"/>
</dbReference>
<dbReference type="InterPro" id="IPR003593">
    <property type="entry name" value="AAA+_ATPase"/>
</dbReference>
<dbReference type="SUPFAM" id="SSF52540">
    <property type="entry name" value="P-loop containing nucleoside triphosphate hydrolases"/>
    <property type="match status" value="1"/>
</dbReference>
<keyword evidence="5" id="KW-1185">Reference proteome</keyword>
<dbReference type="InterPro" id="IPR027417">
    <property type="entry name" value="P-loop_NTPase"/>
</dbReference>
<dbReference type="EMBL" id="AAEW02000001">
    <property type="protein sequence ID" value="EAT17130.1"/>
    <property type="molecule type" value="Genomic_DNA"/>
</dbReference>
<protein>
    <submittedName>
        <fullName evidence="4">Twitching motility protein</fullName>
    </submittedName>
</protein>
<evidence type="ECO:0000259" key="3">
    <source>
        <dbReference type="PROSITE" id="PS00662"/>
    </source>
</evidence>
<dbReference type="Pfam" id="PF00437">
    <property type="entry name" value="T2SSE"/>
    <property type="match status" value="1"/>
</dbReference>
<organism evidence="4 5">
    <name type="scientific">Desulfuromonas acetoxidans (strain DSM 684 / 11070)</name>
    <dbReference type="NCBI Taxonomy" id="281689"/>
    <lineage>
        <taxon>Bacteria</taxon>
        <taxon>Pseudomonadati</taxon>
        <taxon>Thermodesulfobacteriota</taxon>
        <taxon>Desulfuromonadia</taxon>
        <taxon>Desulfuromonadales</taxon>
        <taxon>Desulfuromonadaceae</taxon>
        <taxon>Desulfuromonas</taxon>
    </lineage>
</organism>
<evidence type="ECO:0000313" key="4">
    <source>
        <dbReference type="EMBL" id="EAT17130.1"/>
    </source>
</evidence>
<comment type="similarity">
    <text evidence="1">Belongs to the GSP E family.</text>
</comment>
<sequence length="481" mass="52739">MTPFDQFVEKVVVHNKLVNAELLQKAKAYLESHPELELADLLVRAKVLKPQQVTMIRDKFEASQPSAAPAEPAAPAPQPAPAAAPPPPPPVDQGALPAFEPEAAPAAAVAPSPAVSAAPNDVGSLTTLEDYLSFARRQGASDLHINAGSPPLLRKDGVLMTLEREPFTAQETEALLFSALDGDQRSLLYEQLALDTCCEFSGLGRYRTCFAKQSRGWDGAFRIVDQTIPTFEQLQLPMHLKQLTEYHQGLVLVAGPAGSGKTTTLAAMIQLINQHREDHIITMEDPIEYVHSAEMSHISQRQVGDHTMSFSAALRAALREDPDVIMIGELRDRETATLAISAAETGHLVFASLHTTGAAQTISRILDFFPADQQGQVRSMISESIRGIVCQRLMPRKEGEGRVLALEIMYNNTAIGNLIREDRMFQLPTMMQINRDKGMCQLEDSLQTLVQEEQIDGTEAWYAAANKSPFKQYQPEQVAGE</sequence>
<name>Q1K4H3_DESA6</name>
<dbReference type="InterPro" id="IPR001482">
    <property type="entry name" value="T2SS/T4SS_dom"/>
</dbReference>
<feature type="region of interest" description="Disordered" evidence="2">
    <location>
        <begin position="61"/>
        <end position="97"/>
    </location>
</feature>
<evidence type="ECO:0000313" key="5">
    <source>
        <dbReference type="Proteomes" id="UP000005695"/>
    </source>
</evidence>
<gene>
    <name evidence="4" type="ORF">Dace_2996</name>
</gene>
<dbReference type="GO" id="GO:0016887">
    <property type="term" value="F:ATP hydrolysis activity"/>
    <property type="evidence" value="ECO:0007669"/>
    <property type="project" value="InterPro"/>
</dbReference>
<comment type="caution">
    <text evidence="4">The sequence shown here is derived from an EMBL/GenBank/DDBJ whole genome shotgun (WGS) entry which is preliminary data.</text>
</comment>
<feature type="domain" description="Bacterial type II secretion system protein E" evidence="3">
    <location>
        <begin position="318"/>
        <end position="332"/>
    </location>
</feature>
<dbReference type="Gene3D" id="3.40.50.300">
    <property type="entry name" value="P-loop containing nucleotide triphosphate hydrolases"/>
    <property type="match status" value="1"/>
</dbReference>
<accession>Q1K4H3</accession>
<dbReference type="Gene3D" id="3.30.450.90">
    <property type="match status" value="1"/>
</dbReference>
<dbReference type="RefSeq" id="WP_005997307.1">
    <property type="nucleotide sequence ID" value="NZ_AAEW02000001.1"/>
</dbReference>
<dbReference type="InterPro" id="IPR050921">
    <property type="entry name" value="T4SS_GSP_E_ATPase"/>
</dbReference>
<dbReference type="AlphaFoldDB" id="Q1K4H3"/>
<dbReference type="PANTHER" id="PTHR30486">
    <property type="entry name" value="TWITCHING MOTILITY PROTEIN PILT"/>
    <property type="match status" value="1"/>
</dbReference>
<evidence type="ECO:0000256" key="1">
    <source>
        <dbReference type="ARBA" id="ARBA00006611"/>
    </source>
</evidence>